<keyword evidence="5" id="KW-0653">Protein transport</keyword>
<dbReference type="Pfam" id="PF00263">
    <property type="entry name" value="Secretin"/>
    <property type="match status" value="1"/>
</dbReference>
<dbReference type="Pfam" id="PF11741">
    <property type="entry name" value="AMIN"/>
    <property type="match status" value="1"/>
</dbReference>
<evidence type="ECO:0000256" key="1">
    <source>
        <dbReference type="ARBA" id="ARBA00004442"/>
    </source>
</evidence>
<dbReference type="InterPro" id="IPR001775">
    <property type="entry name" value="GspD/PilQ"/>
</dbReference>
<evidence type="ECO:0000256" key="3">
    <source>
        <dbReference type="ARBA" id="ARBA00022448"/>
    </source>
</evidence>
<accession>A0ABQ5ZYE8</accession>
<dbReference type="Proteomes" id="UP001156682">
    <property type="component" value="Unassembled WGS sequence"/>
</dbReference>
<dbReference type="PANTHER" id="PTHR30604">
    <property type="entry name" value="PROTEIN TRANSPORT PROTEIN HOFQ"/>
    <property type="match status" value="1"/>
</dbReference>
<evidence type="ECO:0000256" key="6">
    <source>
        <dbReference type="ARBA" id="ARBA00023136"/>
    </source>
</evidence>
<dbReference type="PRINTS" id="PR00811">
    <property type="entry name" value="BCTERIALGSPD"/>
</dbReference>
<evidence type="ECO:0000256" key="2">
    <source>
        <dbReference type="ARBA" id="ARBA00006304"/>
    </source>
</evidence>
<dbReference type="InterPro" id="IPR004845">
    <property type="entry name" value="T2SS_GspD_CS"/>
</dbReference>
<dbReference type="InterPro" id="IPR013355">
    <property type="entry name" value="Pilus_4_PilQ"/>
</dbReference>
<evidence type="ECO:0000256" key="5">
    <source>
        <dbReference type="ARBA" id="ARBA00022927"/>
    </source>
</evidence>
<dbReference type="SMART" id="SM00965">
    <property type="entry name" value="STN"/>
    <property type="match status" value="1"/>
</dbReference>
<dbReference type="InterPro" id="IPR038591">
    <property type="entry name" value="NolW-like_sf"/>
</dbReference>
<evidence type="ECO:0000259" key="9">
    <source>
        <dbReference type="SMART" id="SM00965"/>
    </source>
</evidence>
<sequence>MTINLHSKAWPLVFLCIVSLLLPLTALANKAQITGIDFQRTNQGNARVLLDFSSQPLLPEAEELPKGLKLKFPTTDINYDLINLYDTNDFSTQVNQLELFQTGNRAELIINIEGEYNYLFNTRDKQLQIEITANSLSQDAARSPGSSAFRYTGDLVSLSYHDIPVRELLAELAAFLDLNLVAGENVVGNITLQLEDIPSDQALDIVLISQGLASRQQGKILLVAPATDLIQLEEQQQKAKLSATNVSPLEDAFIKIRYADATALQAFILGDQEADNTPTNNLAAGLLGSLPMPSLEQEQNTRQSTRRFLSERGHLLVDDRTNTLYVRDTAEQVNRIQDLVKTLDVPVDQVMIEARIVVARTGVGEELGVSWGVRSSPTAGLGQFNTRRETERGALINDNLLESNRGTSIDFSPETGANFGFVSNKLLLDLELAALESENRSEIISQPKVITSNRNKAVIRSGEEIPYTSVDGDGERTTEFRQAELRLEVTPQIVGDGRIFLNLQVNNDSKGEETKNSGPTINTNAVETQVLVNNGETIVIGGIFTSQKLEGESKVPFLGDIPLIGWLFRSSYSSQEKVELLVFITPRMIDDALARN</sequence>
<dbReference type="InterPro" id="IPR011662">
    <property type="entry name" value="Secretin/TonB_short_N"/>
</dbReference>
<dbReference type="Pfam" id="PF03958">
    <property type="entry name" value="Secretin_N"/>
    <property type="match status" value="1"/>
</dbReference>
<dbReference type="InterPro" id="IPR021731">
    <property type="entry name" value="AMIN_dom"/>
</dbReference>
<dbReference type="EMBL" id="BSOR01000016">
    <property type="protein sequence ID" value="GLR63691.1"/>
    <property type="molecule type" value="Genomic_DNA"/>
</dbReference>
<evidence type="ECO:0000313" key="10">
    <source>
        <dbReference type="EMBL" id="GLR63691.1"/>
    </source>
</evidence>
<keyword evidence="7" id="KW-0998">Cell outer membrane</keyword>
<name>A0ABQ5ZYE8_9GAMM</name>
<dbReference type="Gene3D" id="3.30.1370.130">
    <property type="match status" value="1"/>
</dbReference>
<dbReference type="Gene3D" id="2.60.40.3470">
    <property type="match status" value="1"/>
</dbReference>
<keyword evidence="3 8" id="KW-0813">Transport</keyword>
<feature type="domain" description="Secretin/TonB short N-terminal" evidence="9">
    <location>
        <begin position="178"/>
        <end position="226"/>
    </location>
</feature>
<dbReference type="Gene3D" id="3.30.1370.120">
    <property type="match status" value="1"/>
</dbReference>
<dbReference type="PANTHER" id="PTHR30604:SF1">
    <property type="entry name" value="DNA UTILIZATION PROTEIN HOFQ"/>
    <property type="match status" value="1"/>
</dbReference>
<dbReference type="NCBIfam" id="TIGR02515">
    <property type="entry name" value="IV_pilus_PilQ"/>
    <property type="match status" value="1"/>
</dbReference>
<gene>
    <name evidence="10" type="primary">pilQ</name>
    <name evidence="10" type="ORF">GCM10007878_11260</name>
</gene>
<protein>
    <submittedName>
        <fullName evidence="10">Pilus assembly protein PilQ</fullName>
    </submittedName>
</protein>
<evidence type="ECO:0000256" key="7">
    <source>
        <dbReference type="ARBA" id="ARBA00023237"/>
    </source>
</evidence>
<keyword evidence="4" id="KW-0732">Signal</keyword>
<reference evidence="11" key="1">
    <citation type="journal article" date="2019" name="Int. J. Syst. Evol. Microbiol.">
        <title>The Global Catalogue of Microorganisms (GCM) 10K type strain sequencing project: providing services to taxonomists for standard genome sequencing and annotation.</title>
        <authorList>
            <consortium name="The Broad Institute Genomics Platform"/>
            <consortium name="The Broad Institute Genome Sequencing Center for Infectious Disease"/>
            <person name="Wu L."/>
            <person name="Ma J."/>
        </authorList>
    </citation>
    <scope>NUCLEOTIDE SEQUENCE [LARGE SCALE GENOMIC DNA]</scope>
    <source>
        <strain evidence="11">NBRC 100033</strain>
    </source>
</reference>
<dbReference type="InterPro" id="IPR005644">
    <property type="entry name" value="NolW-like"/>
</dbReference>
<dbReference type="PROSITE" id="PS00875">
    <property type="entry name" value="T2SP_D"/>
    <property type="match status" value="1"/>
</dbReference>
<proteinExistence type="inferred from homology"/>
<evidence type="ECO:0000256" key="8">
    <source>
        <dbReference type="RuleBase" id="RU004004"/>
    </source>
</evidence>
<comment type="caution">
    <text evidence="10">The sequence shown here is derived from an EMBL/GenBank/DDBJ whole genome shotgun (WGS) entry which is preliminary data.</text>
</comment>
<keyword evidence="11" id="KW-1185">Reference proteome</keyword>
<organism evidence="10 11">
    <name type="scientific">Marinospirillum insulare</name>
    <dbReference type="NCBI Taxonomy" id="217169"/>
    <lineage>
        <taxon>Bacteria</taxon>
        <taxon>Pseudomonadati</taxon>
        <taxon>Pseudomonadota</taxon>
        <taxon>Gammaproteobacteria</taxon>
        <taxon>Oceanospirillales</taxon>
        <taxon>Oceanospirillaceae</taxon>
        <taxon>Marinospirillum</taxon>
    </lineage>
</organism>
<comment type="subcellular location">
    <subcellularLocation>
        <location evidence="1 8">Cell outer membrane</location>
    </subcellularLocation>
</comment>
<dbReference type="InterPro" id="IPR051808">
    <property type="entry name" value="Type_IV_pilus_biogenesis"/>
</dbReference>
<comment type="similarity">
    <text evidence="2">Belongs to the bacterial secretin family. PilQ subfamily.</text>
</comment>
<evidence type="ECO:0000313" key="11">
    <source>
        <dbReference type="Proteomes" id="UP001156682"/>
    </source>
</evidence>
<evidence type="ECO:0000256" key="4">
    <source>
        <dbReference type="ARBA" id="ARBA00022729"/>
    </source>
</evidence>
<dbReference type="InterPro" id="IPR004846">
    <property type="entry name" value="T2SS/T3SS_dom"/>
</dbReference>
<keyword evidence="6" id="KW-0472">Membrane</keyword>
<dbReference type="RefSeq" id="WP_051610103.1">
    <property type="nucleotide sequence ID" value="NZ_BSOR01000016.1"/>
</dbReference>